<dbReference type="EMBL" id="JEMC01003053">
    <property type="protein sequence ID" value="KYF83903.1"/>
    <property type="molecule type" value="Genomic_DNA"/>
</dbReference>
<dbReference type="Pfam" id="PF09937">
    <property type="entry name" value="DUF2169"/>
    <property type="match status" value="1"/>
</dbReference>
<sequence length="342" mass="36585">MDAPRVDNRTDFAAAPFLLIGKDGELLVVVVKATFVLVAGQGELELPDRAEQRRIRSADVPWGDPEKSSIKYPADLCIAKPGTDVIVVAAAHAPGGKAVPFFDAGVRIGALEKVVRIFGLRAWQANGAGLSEPRPTTGIEVRYDHAWGGLDRSDPSRPVEEPRNPVGMGIARDPAALTHKPAPFIEDPAELIASASTRPAPAGLGAIGRHWEPRRRHLGTYDAAWRRQRAPLLPLDHDDRANLCASPGLIATPSLRGGEDVALLNLTPGGGTTRFRLPRVVVEIAMRARGRAPEVLLPAVDTVLVDALAPAGVVVELVWRAAFQPPRRMKDVEIVVTETGAG</sequence>
<evidence type="ECO:0000259" key="1">
    <source>
        <dbReference type="Pfam" id="PF09937"/>
    </source>
</evidence>
<protein>
    <recommendedName>
        <fullName evidence="1">DUF2169 domain-containing protein</fullName>
    </recommendedName>
</protein>
<comment type="caution">
    <text evidence="2">The sequence shown here is derived from an EMBL/GenBank/DDBJ whole genome shotgun (WGS) entry which is preliminary data.</text>
</comment>
<name>A0A150RUN8_SORCE</name>
<feature type="domain" description="DUF2169" evidence="1">
    <location>
        <begin position="25"/>
        <end position="320"/>
    </location>
</feature>
<gene>
    <name evidence="2" type="ORF">BE18_01795</name>
</gene>
<dbReference type="AlphaFoldDB" id="A0A150RUN8"/>
<reference evidence="2 3" key="1">
    <citation type="submission" date="2014-02" db="EMBL/GenBank/DDBJ databases">
        <title>The small core and large imbalanced accessory genome model reveals a collaborative survival strategy of Sorangium cellulosum strains in nature.</title>
        <authorList>
            <person name="Han K."/>
            <person name="Peng R."/>
            <person name="Blom J."/>
            <person name="Li Y.-Z."/>
        </authorList>
    </citation>
    <scope>NUCLEOTIDE SEQUENCE [LARGE SCALE GENOMIC DNA]</scope>
    <source>
        <strain evidence="2 3">So0149</strain>
    </source>
</reference>
<dbReference type="Proteomes" id="UP000075515">
    <property type="component" value="Unassembled WGS sequence"/>
</dbReference>
<evidence type="ECO:0000313" key="2">
    <source>
        <dbReference type="EMBL" id="KYF83903.1"/>
    </source>
</evidence>
<organism evidence="2 3">
    <name type="scientific">Sorangium cellulosum</name>
    <name type="common">Polyangium cellulosum</name>
    <dbReference type="NCBI Taxonomy" id="56"/>
    <lineage>
        <taxon>Bacteria</taxon>
        <taxon>Pseudomonadati</taxon>
        <taxon>Myxococcota</taxon>
        <taxon>Polyangia</taxon>
        <taxon>Polyangiales</taxon>
        <taxon>Polyangiaceae</taxon>
        <taxon>Sorangium</taxon>
    </lineage>
</organism>
<dbReference type="InterPro" id="IPR018683">
    <property type="entry name" value="DUF2169"/>
</dbReference>
<evidence type="ECO:0000313" key="3">
    <source>
        <dbReference type="Proteomes" id="UP000075515"/>
    </source>
</evidence>
<accession>A0A150RUN8</accession>
<proteinExistence type="predicted"/>